<evidence type="ECO:0000256" key="1">
    <source>
        <dbReference type="SAM" id="Phobius"/>
    </source>
</evidence>
<feature type="transmembrane region" description="Helical" evidence="1">
    <location>
        <begin position="38"/>
        <end position="59"/>
    </location>
</feature>
<organism evidence="2 3">
    <name type="scientific">Gimesia aquarii</name>
    <dbReference type="NCBI Taxonomy" id="2527964"/>
    <lineage>
        <taxon>Bacteria</taxon>
        <taxon>Pseudomonadati</taxon>
        <taxon>Planctomycetota</taxon>
        <taxon>Planctomycetia</taxon>
        <taxon>Planctomycetales</taxon>
        <taxon>Planctomycetaceae</taxon>
        <taxon>Gimesia</taxon>
    </lineage>
</organism>
<keyword evidence="1" id="KW-0472">Membrane</keyword>
<gene>
    <name evidence="2" type="ORF">V144x_10890</name>
</gene>
<evidence type="ECO:0000313" key="2">
    <source>
        <dbReference type="EMBL" id="QDT95643.1"/>
    </source>
</evidence>
<name>A0A517VRK4_9PLAN</name>
<dbReference type="Proteomes" id="UP000318704">
    <property type="component" value="Chromosome"/>
</dbReference>
<keyword evidence="1" id="KW-0812">Transmembrane</keyword>
<keyword evidence="1" id="KW-1133">Transmembrane helix</keyword>
<feature type="transmembrane region" description="Helical" evidence="1">
    <location>
        <begin position="6"/>
        <end position="26"/>
    </location>
</feature>
<proteinExistence type="predicted"/>
<dbReference type="KEGG" id="gaw:V144x_10890"/>
<dbReference type="EMBL" id="CP037920">
    <property type="protein sequence ID" value="QDT95643.1"/>
    <property type="molecule type" value="Genomic_DNA"/>
</dbReference>
<protein>
    <submittedName>
        <fullName evidence="2">Uncharacterized protein</fullName>
    </submittedName>
</protein>
<evidence type="ECO:0000313" key="3">
    <source>
        <dbReference type="Proteomes" id="UP000318704"/>
    </source>
</evidence>
<accession>A0A517VRK4</accession>
<sequence length="62" mass="6932">MTTWQYIALGTVAVLLYIGATIFAGLADEMLQAVKPLWLNYLIYGGLILFIICGTWYAVNIF</sequence>
<dbReference type="RefSeq" id="WP_144982426.1">
    <property type="nucleotide sequence ID" value="NZ_CP037920.1"/>
</dbReference>
<reference evidence="2 3" key="1">
    <citation type="submission" date="2019-03" db="EMBL/GenBank/DDBJ databases">
        <title>Deep-cultivation of Planctomycetes and their phenomic and genomic characterization uncovers novel biology.</title>
        <authorList>
            <person name="Wiegand S."/>
            <person name="Jogler M."/>
            <person name="Boedeker C."/>
            <person name="Pinto D."/>
            <person name="Vollmers J."/>
            <person name="Rivas-Marin E."/>
            <person name="Kohn T."/>
            <person name="Peeters S.H."/>
            <person name="Heuer A."/>
            <person name="Rast P."/>
            <person name="Oberbeckmann S."/>
            <person name="Bunk B."/>
            <person name="Jeske O."/>
            <person name="Meyerdierks A."/>
            <person name="Storesund J.E."/>
            <person name="Kallscheuer N."/>
            <person name="Luecker S."/>
            <person name="Lage O.M."/>
            <person name="Pohl T."/>
            <person name="Merkel B.J."/>
            <person name="Hornburger P."/>
            <person name="Mueller R.-W."/>
            <person name="Bruemmer F."/>
            <person name="Labrenz M."/>
            <person name="Spormann A.M."/>
            <person name="Op den Camp H."/>
            <person name="Overmann J."/>
            <person name="Amann R."/>
            <person name="Jetten M.S.M."/>
            <person name="Mascher T."/>
            <person name="Medema M.H."/>
            <person name="Devos D.P."/>
            <person name="Kaster A.-K."/>
            <person name="Ovreas L."/>
            <person name="Rohde M."/>
            <person name="Galperin M.Y."/>
            <person name="Jogler C."/>
        </authorList>
    </citation>
    <scope>NUCLEOTIDE SEQUENCE [LARGE SCALE GENOMIC DNA]</scope>
    <source>
        <strain evidence="2 3">V144</strain>
    </source>
</reference>
<dbReference type="AlphaFoldDB" id="A0A517VRK4"/>